<feature type="region of interest" description="Disordered" evidence="1">
    <location>
        <begin position="103"/>
        <end position="213"/>
    </location>
</feature>
<reference evidence="2 3" key="1">
    <citation type="journal article" date="2011" name="Nature">
        <title>Genome sequencing reveals insights into physiology and longevity of the naked mole rat.</title>
        <authorList>
            <person name="Kim E.B."/>
            <person name="Fang X."/>
            <person name="Fushan A.A."/>
            <person name="Huang Z."/>
            <person name="Lobanov A.V."/>
            <person name="Han L."/>
            <person name="Marino S.M."/>
            <person name="Sun X."/>
            <person name="Turanov A.A."/>
            <person name="Yang P."/>
            <person name="Yim S.H."/>
            <person name="Zhao X."/>
            <person name="Kasaikina M.V."/>
            <person name="Stoletzki N."/>
            <person name="Peng C."/>
            <person name="Polak P."/>
            <person name="Xiong Z."/>
            <person name="Kiezun A."/>
            <person name="Zhu Y."/>
            <person name="Chen Y."/>
            <person name="Kryukov G.V."/>
            <person name="Zhang Q."/>
            <person name="Peshkin L."/>
            <person name="Yang L."/>
            <person name="Bronson R.T."/>
            <person name="Buffenstein R."/>
            <person name="Wang B."/>
            <person name="Han C."/>
            <person name="Li Q."/>
            <person name="Chen L."/>
            <person name="Zhao W."/>
            <person name="Sunyaev S.R."/>
            <person name="Park T.J."/>
            <person name="Zhang G."/>
            <person name="Wang J."/>
            <person name="Gladyshev V.N."/>
        </authorList>
    </citation>
    <scope>NUCLEOTIDE SEQUENCE [LARGE SCALE GENOMIC DNA]</scope>
</reference>
<dbReference type="EMBL" id="JH167588">
    <property type="protein sequence ID" value="EHB02301.1"/>
    <property type="molecule type" value="Genomic_DNA"/>
</dbReference>
<feature type="region of interest" description="Disordered" evidence="1">
    <location>
        <begin position="1"/>
        <end position="78"/>
    </location>
</feature>
<accession>G5AZ40</accession>
<feature type="compositionally biased region" description="Low complexity" evidence="1">
    <location>
        <begin position="176"/>
        <end position="188"/>
    </location>
</feature>
<protein>
    <submittedName>
        <fullName evidence="2">Uncharacterized protein</fullName>
    </submittedName>
</protein>
<evidence type="ECO:0000313" key="3">
    <source>
        <dbReference type="Proteomes" id="UP000006813"/>
    </source>
</evidence>
<gene>
    <name evidence="2" type="ORF">GW7_00282</name>
</gene>
<organism evidence="2 3">
    <name type="scientific">Heterocephalus glaber</name>
    <name type="common">Naked mole rat</name>
    <dbReference type="NCBI Taxonomy" id="10181"/>
    <lineage>
        <taxon>Eukaryota</taxon>
        <taxon>Metazoa</taxon>
        <taxon>Chordata</taxon>
        <taxon>Craniata</taxon>
        <taxon>Vertebrata</taxon>
        <taxon>Euteleostomi</taxon>
        <taxon>Mammalia</taxon>
        <taxon>Eutheria</taxon>
        <taxon>Euarchontoglires</taxon>
        <taxon>Glires</taxon>
        <taxon>Rodentia</taxon>
        <taxon>Hystricomorpha</taxon>
        <taxon>Bathyergidae</taxon>
        <taxon>Heterocephalus</taxon>
    </lineage>
</organism>
<dbReference type="AlphaFoldDB" id="G5AZ40"/>
<dbReference type="InParanoid" id="G5AZ40"/>
<dbReference type="Proteomes" id="UP000006813">
    <property type="component" value="Unassembled WGS sequence"/>
</dbReference>
<feature type="region of interest" description="Disordered" evidence="1">
    <location>
        <begin position="296"/>
        <end position="315"/>
    </location>
</feature>
<feature type="compositionally biased region" description="Polar residues" evidence="1">
    <location>
        <begin position="122"/>
        <end position="136"/>
    </location>
</feature>
<evidence type="ECO:0000313" key="2">
    <source>
        <dbReference type="EMBL" id="EHB02301.1"/>
    </source>
</evidence>
<name>G5AZ40_HETGA</name>
<evidence type="ECO:0000256" key="1">
    <source>
        <dbReference type="SAM" id="MobiDB-lite"/>
    </source>
</evidence>
<proteinExistence type="predicted"/>
<sequence>MWLPLGPRVTAFVNQGRRGPLGGGSSDGDTQGSRQRPTGAAAPSQGDWPDGGLVAPSCCHGSPILGAPGAPGAHPTVPRDLNAALQLSRSTGDGCFSALQDERHGAARTAGRTAEGRGVRQGTVSENRAHTHTPTSAPRARKTELGTESSGRLHLHLSASPPSHGTHASSRKRSGLRLSRTARSASSAPEDTFCGKAEPTSALPSAEEENDSEVLVGTATHFQSRLNPGPVGWAPEGKASKDRAKTASVLVSLACGTEWSVPSLGSCGLAEPEVYCCIHAERGRRCPVGAKRCGRARGRTPHGEGPPLATAPSTASLFPLAA</sequence>